<feature type="compositionally biased region" description="Low complexity" evidence="1">
    <location>
        <begin position="71"/>
        <end position="88"/>
    </location>
</feature>
<dbReference type="Proteomes" id="UP001165090">
    <property type="component" value="Unassembled WGS sequence"/>
</dbReference>
<gene>
    <name evidence="2" type="ORF">VaNZ11_008619</name>
</gene>
<feature type="non-terminal residue" evidence="2">
    <location>
        <position position="359"/>
    </location>
</feature>
<name>A0ABQ5S5I2_9CHLO</name>
<reference evidence="2 3" key="1">
    <citation type="journal article" date="2023" name="IScience">
        <title>Expanded male sex-determining region conserved during the evolution of homothallism in the green alga Volvox.</title>
        <authorList>
            <person name="Yamamoto K."/>
            <person name="Matsuzaki R."/>
            <person name="Mahakham W."/>
            <person name="Heman W."/>
            <person name="Sekimoto H."/>
            <person name="Kawachi M."/>
            <person name="Minakuchi Y."/>
            <person name="Toyoda A."/>
            <person name="Nozaki H."/>
        </authorList>
    </citation>
    <scope>NUCLEOTIDE SEQUENCE [LARGE SCALE GENOMIC DNA]</scope>
    <source>
        <strain evidence="2 3">NIES-4468</strain>
    </source>
</reference>
<keyword evidence="3" id="KW-1185">Reference proteome</keyword>
<evidence type="ECO:0000313" key="2">
    <source>
        <dbReference type="EMBL" id="GLI65162.1"/>
    </source>
</evidence>
<organism evidence="2 3">
    <name type="scientific">Volvox africanus</name>
    <dbReference type="NCBI Taxonomy" id="51714"/>
    <lineage>
        <taxon>Eukaryota</taxon>
        <taxon>Viridiplantae</taxon>
        <taxon>Chlorophyta</taxon>
        <taxon>core chlorophytes</taxon>
        <taxon>Chlorophyceae</taxon>
        <taxon>CS clade</taxon>
        <taxon>Chlamydomonadales</taxon>
        <taxon>Volvocaceae</taxon>
        <taxon>Volvox</taxon>
    </lineage>
</organism>
<evidence type="ECO:0000256" key="1">
    <source>
        <dbReference type="SAM" id="MobiDB-lite"/>
    </source>
</evidence>
<accession>A0ABQ5S5I2</accession>
<evidence type="ECO:0000313" key="3">
    <source>
        <dbReference type="Proteomes" id="UP001165090"/>
    </source>
</evidence>
<sequence>QAIAAMASLASSGTSLPDKAKDAFMTAVKSAVETLGGGGNSSSSDTTISAAALNSFVSQLCRLLGASLPTITTTSSSSTTASTPPSTAGRRALLDSQSDITTAAWSRLKDLLAVSGRIGSALGLQAVPGESYLAAGDNGVFVSAIAMPAFSSKGSGMKVAVKLSAGPNAIASAASGNSTGSASAGRRRVLTASSSGTDADAELVLAAAVAAAVSEYSVSLQYSPSSAAALATVVSSSLATDILSGLVTLTWNAGSSATSSPPTLDGSSSYVTLRIPAPGYSLSKSAACVLYNFTTDTMVTSNLSSLTGANRTAVATAYDISTSRLSCNVSTPGTYFIAAAAGAGDTATAQNKYSNQGDL</sequence>
<protein>
    <submittedName>
        <fullName evidence="2">Uncharacterized protein</fullName>
    </submittedName>
</protein>
<feature type="region of interest" description="Disordered" evidence="1">
    <location>
        <begin position="71"/>
        <end position="92"/>
    </location>
</feature>
<proteinExistence type="predicted"/>
<comment type="caution">
    <text evidence="2">The sequence shown here is derived from an EMBL/GenBank/DDBJ whole genome shotgun (WGS) entry which is preliminary data.</text>
</comment>
<feature type="non-terminal residue" evidence="2">
    <location>
        <position position="1"/>
    </location>
</feature>
<dbReference type="EMBL" id="BSDZ01000022">
    <property type="protein sequence ID" value="GLI65162.1"/>
    <property type="molecule type" value="Genomic_DNA"/>
</dbReference>